<dbReference type="SUPFAM" id="SSF52540">
    <property type="entry name" value="P-loop containing nucleoside triphosphate hydrolases"/>
    <property type="match status" value="1"/>
</dbReference>
<keyword evidence="3" id="KW-1185">Reference proteome</keyword>
<reference evidence="2 3" key="1">
    <citation type="journal article" date="2008" name="J. Bacteriol.">
        <title>'Candidatus Cloacamonas acidaminovorans': genome sequence reconstruction provides a first glimpse of a new bacterial division.</title>
        <authorList>
            <person name="Pelletier E."/>
            <person name="Kreimeyer A."/>
            <person name="Bocs S."/>
            <person name="Rouy Z."/>
            <person name="Gyapay G."/>
            <person name="Chouari R."/>
            <person name="Riviere D."/>
            <person name="Ganesan A."/>
            <person name="Daegelen P."/>
            <person name="Sghir A."/>
            <person name="Cohen G.N."/>
            <person name="Medigue C."/>
            <person name="Weissenbach J."/>
            <person name="Le Paslier D."/>
        </authorList>
    </citation>
    <scope>NUCLEOTIDE SEQUENCE [LARGE SCALE GENOMIC DNA]</scope>
    <source>
        <strain evidence="3">Evry</strain>
    </source>
</reference>
<dbReference type="eggNOG" id="COG3839">
    <property type="taxonomic scope" value="Bacteria"/>
</dbReference>
<gene>
    <name evidence="2" type="ordered locus">CLOAM1373</name>
</gene>
<evidence type="ECO:0000313" key="2">
    <source>
        <dbReference type="EMBL" id="CAO81226.1"/>
    </source>
</evidence>
<dbReference type="KEGG" id="caci:CLOAM1373"/>
<dbReference type="STRING" id="459349.CLOAM1373"/>
<feature type="domain" description="ABC transporter" evidence="1">
    <location>
        <begin position="3"/>
        <end position="233"/>
    </location>
</feature>
<evidence type="ECO:0000313" key="3">
    <source>
        <dbReference type="Proteomes" id="UP000002019"/>
    </source>
</evidence>
<dbReference type="Gene3D" id="3.40.50.300">
    <property type="entry name" value="P-loop containing nucleotide triphosphate hydrolases"/>
    <property type="match status" value="1"/>
</dbReference>
<dbReference type="InterPro" id="IPR003439">
    <property type="entry name" value="ABC_transporter-like_ATP-bd"/>
</dbReference>
<dbReference type="AlphaFoldDB" id="B0VJ25"/>
<evidence type="ECO:0000259" key="1">
    <source>
        <dbReference type="PROSITE" id="PS50893"/>
    </source>
</evidence>
<name>B0VJ25_CLOAI</name>
<dbReference type="PROSITE" id="PS50893">
    <property type="entry name" value="ABC_TRANSPORTER_2"/>
    <property type="match status" value="1"/>
</dbReference>
<dbReference type="HOGENOM" id="CLU_1178566_0_0_0"/>
<organism evidence="2 3">
    <name type="scientific">Cloacimonas acidaminovorans (strain Evry)</name>
    <dbReference type="NCBI Taxonomy" id="459349"/>
    <lineage>
        <taxon>Bacteria</taxon>
        <taxon>Pseudomonadati</taxon>
        <taxon>Candidatus Cloacimonadota</taxon>
        <taxon>Candidatus Cloacimonadia</taxon>
        <taxon>Candidatus Cloacimonadales</taxon>
        <taxon>Candidatus Cloacimonadaceae</taxon>
        <taxon>Candidatus Cloacimonas</taxon>
    </lineage>
</organism>
<accession>B0VJ25</accession>
<dbReference type="GO" id="GO:0016887">
    <property type="term" value="F:ATP hydrolysis activity"/>
    <property type="evidence" value="ECO:0007669"/>
    <property type="project" value="InterPro"/>
</dbReference>
<sequence>MDRCIVHIAFKNVSINGLLHNFNLNFTTDGCTVLYDPCEKYSSTILIALMGLYNLDEGNILLDGISLEEYCRQNSLISTFSLVFDEGIMLSNLSLRENLLLPWNKRFASEDYNAFEQELKLLMEELNLNCGWELRPAYLSPAERKYFCFIRSLLLKPKIMLIDDPYYLFNKEERRLLLGFLQKHSKKRGGTASSGYTKSGNREELCLQEMLIGTSDDDFTGEIATQVIDLSEICY</sequence>
<proteinExistence type="predicted"/>
<dbReference type="GO" id="GO:0005524">
    <property type="term" value="F:ATP binding"/>
    <property type="evidence" value="ECO:0007669"/>
    <property type="project" value="InterPro"/>
</dbReference>
<dbReference type="Proteomes" id="UP000002019">
    <property type="component" value="Chromosome"/>
</dbReference>
<protein>
    <recommendedName>
        <fullName evidence="1">ABC transporter domain-containing protein</fullName>
    </recommendedName>
</protein>
<dbReference type="InterPro" id="IPR027417">
    <property type="entry name" value="P-loop_NTPase"/>
</dbReference>
<dbReference type="Pfam" id="PF00005">
    <property type="entry name" value="ABC_tran"/>
    <property type="match status" value="1"/>
</dbReference>
<dbReference type="EMBL" id="CU466930">
    <property type="protein sequence ID" value="CAO81226.1"/>
    <property type="molecule type" value="Genomic_DNA"/>
</dbReference>